<evidence type="ECO:0000256" key="2">
    <source>
        <dbReference type="ARBA" id="ARBA00022630"/>
    </source>
</evidence>
<evidence type="ECO:0000256" key="6">
    <source>
        <dbReference type="ARBA" id="ARBA00023027"/>
    </source>
</evidence>
<keyword evidence="6 7" id="KW-0520">NAD</keyword>
<dbReference type="Gene3D" id="3.40.109.10">
    <property type="entry name" value="NADH Oxidase"/>
    <property type="match status" value="1"/>
</dbReference>
<dbReference type="AlphaFoldDB" id="A0A4R8XUP5"/>
<sequence>MVGRRRSHSKVTDQAPSHPELLPLVAVAARVADHGALRPWRLIELRGDARRGLGKAMVEAAGVTGADADRLAAKPLRAELLIAVVASRRDSDTVAVWEQDAVAAGVAHMLSLLLAAQGWGVMWRSGPLVRTQPVHDAHGLAVSEELLGWLYVGGVPTDAKPGVRQAIDPADFLTAL</sequence>
<evidence type="ECO:0000313" key="11">
    <source>
        <dbReference type="Proteomes" id="UP000298433"/>
    </source>
</evidence>
<evidence type="ECO:0000259" key="9">
    <source>
        <dbReference type="Pfam" id="PF00881"/>
    </source>
</evidence>
<dbReference type="PANTHER" id="PTHR43821:SF1">
    <property type="entry name" value="NAD(P)H NITROREDUCTASE YDJA-RELATED"/>
    <property type="match status" value="1"/>
</dbReference>
<dbReference type="InterPro" id="IPR000415">
    <property type="entry name" value="Nitroreductase-like"/>
</dbReference>
<dbReference type="GO" id="GO:0016491">
    <property type="term" value="F:oxidoreductase activity"/>
    <property type="evidence" value="ECO:0007669"/>
    <property type="project" value="UniProtKB-UniRule"/>
</dbReference>
<dbReference type="Proteomes" id="UP000298433">
    <property type="component" value="Unassembled WGS sequence"/>
</dbReference>
<evidence type="ECO:0000313" key="10">
    <source>
        <dbReference type="EMBL" id="TFC82652.1"/>
    </source>
</evidence>
<keyword evidence="11" id="KW-1185">Reference proteome</keyword>
<dbReference type="Pfam" id="PF00881">
    <property type="entry name" value="Nitroreductase"/>
    <property type="match status" value="1"/>
</dbReference>
<keyword evidence="3 7" id="KW-0288">FMN</keyword>
<keyword evidence="4 7" id="KW-0521">NADP</keyword>
<protein>
    <recommendedName>
        <fullName evidence="7">Putative NAD(P)H nitroreductase</fullName>
        <ecNumber evidence="7">1.-.-.-</ecNumber>
    </recommendedName>
</protein>
<proteinExistence type="inferred from homology"/>
<organism evidence="10 11">
    <name type="scientific">Cryobacterium cheniae</name>
    <dbReference type="NCBI Taxonomy" id="1259262"/>
    <lineage>
        <taxon>Bacteria</taxon>
        <taxon>Bacillati</taxon>
        <taxon>Actinomycetota</taxon>
        <taxon>Actinomycetes</taxon>
        <taxon>Micrococcales</taxon>
        <taxon>Microbacteriaceae</taxon>
        <taxon>Cryobacterium</taxon>
    </lineage>
</organism>
<keyword evidence="2 7" id="KW-0285">Flavoprotein</keyword>
<accession>A0A4R8XUP5</accession>
<comment type="caution">
    <text evidence="10">The sequence shown here is derived from an EMBL/GenBank/DDBJ whole genome shotgun (WGS) entry which is preliminary data.</text>
</comment>
<gene>
    <name evidence="10" type="ORF">E3T23_03920</name>
</gene>
<name>A0A4R8XUP5_9MICO</name>
<evidence type="ECO:0000256" key="5">
    <source>
        <dbReference type="ARBA" id="ARBA00023002"/>
    </source>
</evidence>
<dbReference type="PANTHER" id="PTHR43821">
    <property type="entry name" value="NAD(P)H NITROREDUCTASE YDJA-RELATED"/>
    <property type="match status" value="1"/>
</dbReference>
<evidence type="ECO:0000256" key="1">
    <source>
        <dbReference type="ARBA" id="ARBA00007118"/>
    </source>
</evidence>
<evidence type="ECO:0000256" key="8">
    <source>
        <dbReference type="PIRSR" id="PIRSR000232-1"/>
    </source>
</evidence>
<dbReference type="EC" id="1.-.-.-" evidence="7"/>
<feature type="binding site" description="in other chain" evidence="8">
    <location>
        <begin position="123"/>
        <end position="125"/>
    </location>
    <ligand>
        <name>FMN</name>
        <dbReference type="ChEBI" id="CHEBI:58210"/>
        <note>ligand shared between dimeric partners</note>
    </ligand>
</feature>
<evidence type="ECO:0000256" key="7">
    <source>
        <dbReference type="PIRNR" id="PIRNR000232"/>
    </source>
</evidence>
<comment type="similarity">
    <text evidence="1 7">Belongs to the nitroreductase family.</text>
</comment>
<dbReference type="SUPFAM" id="SSF55469">
    <property type="entry name" value="FMN-dependent nitroreductase-like"/>
    <property type="match status" value="1"/>
</dbReference>
<dbReference type="InterPro" id="IPR029479">
    <property type="entry name" value="Nitroreductase"/>
</dbReference>
<evidence type="ECO:0000256" key="4">
    <source>
        <dbReference type="ARBA" id="ARBA00022857"/>
    </source>
</evidence>
<feature type="binding site" evidence="8">
    <location>
        <position position="34"/>
    </location>
    <ligand>
        <name>FMN</name>
        <dbReference type="ChEBI" id="CHEBI:58210"/>
        <note>ligand shared between dimeric partners</note>
    </ligand>
</feature>
<dbReference type="EMBL" id="SOGN01000024">
    <property type="protein sequence ID" value="TFC82652.1"/>
    <property type="molecule type" value="Genomic_DNA"/>
</dbReference>
<evidence type="ECO:0000256" key="3">
    <source>
        <dbReference type="ARBA" id="ARBA00022643"/>
    </source>
</evidence>
<dbReference type="OrthoDB" id="3268470at2"/>
<comment type="cofactor">
    <cofactor evidence="8">
        <name>FMN</name>
        <dbReference type="ChEBI" id="CHEBI:58210"/>
    </cofactor>
    <text evidence="8">Binds 1 FMN per subunit.</text>
</comment>
<feature type="domain" description="Nitroreductase" evidence="9">
    <location>
        <begin position="4"/>
        <end position="153"/>
    </location>
</feature>
<keyword evidence="5 7" id="KW-0560">Oxidoreductase</keyword>
<dbReference type="InterPro" id="IPR026021">
    <property type="entry name" value="YdjA-like"/>
</dbReference>
<dbReference type="InterPro" id="IPR052530">
    <property type="entry name" value="NAD(P)H_nitroreductase"/>
</dbReference>
<dbReference type="PIRSF" id="PIRSF000232">
    <property type="entry name" value="YdjA"/>
    <property type="match status" value="1"/>
</dbReference>
<feature type="binding site" evidence="8">
    <location>
        <position position="30"/>
    </location>
    <ligand>
        <name>FMN</name>
        <dbReference type="ChEBI" id="CHEBI:58210"/>
        <note>ligand shared between dimeric partners</note>
    </ligand>
</feature>
<feature type="binding site" description="in other chain" evidence="8">
    <location>
        <begin position="5"/>
        <end position="7"/>
    </location>
    <ligand>
        <name>FMN</name>
        <dbReference type="ChEBI" id="CHEBI:58210"/>
        <note>ligand shared between dimeric partners</note>
    </ligand>
</feature>
<reference evidence="10 11" key="1">
    <citation type="submission" date="2019-03" db="EMBL/GenBank/DDBJ databases">
        <title>Genomics of glacier-inhabiting Cryobacterium strains.</title>
        <authorList>
            <person name="Liu Q."/>
            <person name="Xin Y.-H."/>
        </authorList>
    </citation>
    <scope>NUCLEOTIDE SEQUENCE [LARGE SCALE GENOMIC DNA]</scope>
    <source>
        <strain evidence="10 11">TMT2-48-2</strain>
    </source>
</reference>